<keyword evidence="4" id="KW-1185">Reference proteome</keyword>
<dbReference type="EMBL" id="VFWZ01000002">
    <property type="protein sequence ID" value="TPN87943.1"/>
    <property type="molecule type" value="Genomic_DNA"/>
</dbReference>
<dbReference type="SMART" id="SM00530">
    <property type="entry name" value="HTH_XRE"/>
    <property type="match status" value="1"/>
</dbReference>
<dbReference type="Gene3D" id="1.10.260.40">
    <property type="entry name" value="lambda repressor-like DNA-binding domains"/>
    <property type="match status" value="1"/>
</dbReference>
<dbReference type="CDD" id="cd00093">
    <property type="entry name" value="HTH_XRE"/>
    <property type="match status" value="1"/>
</dbReference>
<gene>
    <name evidence="3" type="ORF">FHK87_10240</name>
</gene>
<dbReference type="Pfam" id="PF13443">
    <property type="entry name" value="HTH_26"/>
    <property type="match status" value="1"/>
</dbReference>
<reference evidence="3 4" key="1">
    <citation type="submission" date="2019-06" db="EMBL/GenBank/DDBJ databases">
        <authorList>
            <person name="Meng X."/>
        </authorList>
    </citation>
    <scope>NUCLEOTIDE SEQUENCE [LARGE SCALE GENOMIC DNA]</scope>
    <source>
        <strain evidence="3 4">M625</strain>
    </source>
</reference>
<accession>A0A504JJZ8</accession>
<name>A0A504JJZ8_9FLAO</name>
<sequence length="75" mass="8946">MKEQDKKELLNTLAKRIKELRSDKEVTQEDALNDTGIHFGRIEQGKRDISFTTLFRICKYFDITPKEFFSEDFEI</sequence>
<dbReference type="SUPFAM" id="SSF47413">
    <property type="entry name" value="lambda repressor-like DNA-binding domains"/>
    <property type="match status" value="1"/>
</dbReference>
<evidence type="ECO:0000313" key="4">
    <source>
        <dbReference type="Proteomes" id="UP000315540"/>
    </source>
</evidence>
<evidence type="ECO:0000259" key="2">
    <source>
        <dbReference type="PROSITE" id="PS50943"/>
    </source>
</evidence>
<dbReference type="OrthoDB" id="1446437at2"/>
<feature type="domain" description="HTH cro/C1-type" evidence="2">
    <location>
        <begin position="17"/>
        <end position="68"/>
    </location>
</feature>
<feature type="coiled-coil region" evidence="1">
    <location>
        <begin position="3"/>
        <end position="30"/>
    </location>
</feature>
<dbReference type="InterPro" id="IPR001387">
    <property type="entry name" value="Cro/C1-type_HTH"/>
</dbReference>
<proteinExistence type="predicted"/>
<dbReference type="GO" id="GO:0003677">
    <property type="term" value="F:DNA binding"/>
    <property type="evidence" value="ECO:0007669"/>
    <property type="project" value="InterPro"/>
</dbReference>
<dbReference type="InterPro" id="IPR010982">
    <property type="entry name" value="Lambda_DNA-bd_dom_sf"/>
</dbReference>
<dbReference type="Proteomes" id="UP000315540">
    <property type="component" value="Unassembled WGS sequence"/>
</dbReference>
<keyword evidence="1" id="KW-0175">Coiled coil</keyword>
<comment type="caution">
    <text evidence="3">The sequence shown here is derived from an EMBL/GenBank/DDBJ whole genome shotgun (WGS) entry which is preliminary data.</text>
</comment>
<evidence type="ECO:0000313" key="3">
    <source>
        <dbReference type="EMBL" id="TPN87943.1"/>
    </source>
</evidence>
<protein>
    <submittedName>
        <fullName evidence="3">Helix-turn-helix transcriptional regulator</fullName>
    </submittedName>
</protein>
<organism evidence="3 4">
    <name type="scientific">Aquimarina algicola</name>
    <dbReference type="NCBI Taxonomy" id="2589995"/>
    <lineage>
        <taxon>Bacteria</taxon>
        <taxon>Pseudomonadati</taxon>
        <taxon>Bacteroidota</taxon>
        <taxon>Flavobacteriia</taxon>
        <taxon>Flavobacteriales</taxon>
        <taxon>Flavobacteriaceae</taxon>
        <taxon>Aquimarina</taxon>
    </lineage>
</organism>
<dbReference type="RefSeq" id="WP_140592582.1">
    <property type="nucleotide sequence ID" value="NZ_VFWZ01000002.1"/>
</dbReference>
<dbReference type="AlphaFoldDB" id="A0A504JJZ8"/>
<evidence type="ECO:0000256" key="1">
    <source>
        <dbReference type="SAM" id="Coils"/>
    </source>
</evidence>
<dbReference type="PROSITE" id="PS50943">
    <property type="entry name" value="HTH_CROC1"/>
    <property type="match status" value="1"/>
</dbReference>